<organism evidence="1 2">
    <name type="scientific">Clostridium neuense</name>
    <dbReference type="NCBI Taxonomy" id="1728934"/>
    <lineage>
        <taxon>Bacteria</taxon>
        <taxon>Bacillati</taxon>
        <taxon>Bacillota</taxon>
        <taxon>Clostridia</taxon>
        <taxon>Eubacteriales</taxon>
        <taxon>Clostridiaceae</taxon>
        <taxon>Clostridium</taxon>
    </lineage>
</organism>
<evidence type="ECO:0008006" key="3">
    <source>
        <dbReference type="Google" id="ProtNLM"/>
    </source>
</evidence>
<dbReference type="Proteomes" id="UP001623592">
    <property type="component" value="Unassembled WGS sequence"/>
</dbReference>
<comment type="caution">
    <text evidence="1">The sequence shown here is derived from an EMBL/GenBank/DDBJ whole genome shotgun (WGS) entry which is preliminary data.</text>
</comment>
<evidence type="ECO:0000313" key="2">
    <source>
        <dbReference type="Proteomes" id="UP001623592"/>
    </source>
</evidence>
<evidence type="ECO:0000313" key="1">
    <source>
        <dbReference type="EMBL" id="MFL0253034.1"/>
    </source>
</evidence>
<protein>
    <recommendedName>
        <fullName evidence="3">2-isopropylmalate synthase LeuA allosteric (dimerisation) domain-containing protein</fullName>
    </recommendedName>
</protein>
<keyword evidence="2" id="KW-1185">Reference proteome</keyword>
<dbReference type="RefSeq" id="WP_406789696.1">
    <property type="nucleotide sequence ID" value="NZ_JBJIAA010000024.1"/>
</dbReference>
<reference evidence="1 2" key="1">
    <citation type="submission" date="2024-11" db="EMBL/GenBank/DDBJ databases">
        <authorList>
            <person name="Heng Y.C."/>
            <person name="Lim A.C.H."/>
            <person name="Lee J.K.Y."/>
            <person name="Kittelmann S."/>
        </authorList>
    </citation>
    <scope>NUCLEOTIDE SEQUENCE [LARGE SCALE GENOMIC DNA]</scope>
    <source>
        <strain evidence="1 2">WILCCON 0114</strain>
    </source>
</reference>
<dbReference type="EMBL" id="JBJIAA010000024">
    <property type="protein sequence ID" value="MFL0253034.1"/>
    <property type="molecule type" value="Genomic_DNA"/>
</dbReference>
<sequence>MERWQDIKIKGIARIEKVVAEFDVIELQKTPYGKFKVKIYESPDGGFTGYTNLRVKDETGDACGGVGHGITIEEALRDTIEYFLKVLNEKDFWEEDEFECSDTFDF</sequence>
<accession>A0ABW8TPW2</accession>
<proteinExistence type="predicted"/>
<gene>
    <name evidence="1" type="ORF">ACJDT4_21735</name>
</gene>
<name>A0ABW8TPW2_9CLOT</name>